<dbReference type="Proteomes" id="UP000298061">
    <property type="component" value="Unassembled WGS sequence"/>
</dbReference>
<dbReference type="STRING" id="135208.A0A4Y9ZY35"/>
<keyword evidence="2" id="KW-1185">Reference proteome</keyword>
<organism evidence="1 2">
    <name type="scientific">Hericium alpestre</name>
    <dbReference type="NCBI Taxonomy" id="135208"/>
    <lineage>
        <taxon>Eukaryota</taxon>
        <taxon>Fungi</taxon>
        <taxon>Dikarya</taxon>
        <taxon>Basidiomycota</taxon>
        <taxon>Agaricomycotina</taxon>
        <taxon>Agaricomycetes</taxon>
        <taxon>Russulales</taxon>
        <taxon>Hericiaceae</taxon>
        <taxon>Hericium</taxon>
    </lineage>
</organism>
<evidence type="ECO:0000313" key="2">
    <source>
        <dbReference type="Proteomes" id="UP000298061"/>
    </source>
</evidence>
<protein>
    <recommendedName>
        <fullName evidence="3">Alpha/beta hydrolase fold-3 domain-containing protein</fullName>
    </recommendedName>
</protein>
<gene>
    <name evidence="1" type="ORF">EWM64_g5658</name>
</gene>
<dbReference type="InterPro" id="IPR029058">
    <property type="entry name" value="AB_hydrolase_fold"/>
</dbReference>
<proteinExistence type="predicted"/>
<reference evidence="1 2" key="1">
    <citation type="submission" date="2019-02" db="EMBL/GenBank/DDBJ databases">
        <title>Genome sequencing of the rare red list fungi Hericium alpestre (H. flagellum).</title>
        <authorList>
            <person name="Buettner E."/>
            <person name="Kellner H."/>
        </authorList>
    </citation>
    <scope>NUCLEOTIDE SEQUENCE [LARGE SCALE GENOMIC DNA]</scope>
    <source>
        <strain evidence="1 2">DSM 108284</strain>
    </source>
</reference>
<dbReference type="AlphaFoldDB" id="A0A4Y9ZY35"/>
<accession>A0A4Y9ZY35</accession>
<comment type="caution">
    <text evidence="1">The sequence shown here is derived from an EMBL/GenBank/DDBJ whole genome shotgun (WGS) entry which is preliminary data.</text>
</comment>
<sequence>MDVIAAIQETQIDKVFEPTSGPGTHPLLFFVPGGGFVGGARQMDDTLIYCNVGAFFAARGFLTLIPDYRLLPQTRWFDCDQVSTRWITTTAGQRYVSINESQFLNEWSPIWVRDFNLYNVRRARLQAQRGRDEEDRTDGGARKQRVRVVEGSSVITSSGLFENDLESSLPYCEVRTEGTYRFDGALIDEERILGLKLEDDGVGLKSFDVLMIG</sequence>
<dbReference type="SUPFAM" id="SSF53474">
    <property type="entry name" value="alpha/beta-Hydrolases"/>
    <property type="match status" value="1"/>
</dbReference>
<name>A0A4Y9ZY35_9AGAM</name>
<dbReference type="Gene3D" id="3.40.50.1820">
    <property type="entry name" value="alpha/beta hydrolase"/>
    <property type="match status" value="1"/>
</dbReference>
<evidence type="ECO:0008006" key="3">
    <source>
        <dbReference type="Google" id="ProtNLM"/>
    </source>
</evidence>
<evidence type="ECO:0000313" key="1">
    <source>
        <dbReference type="EMBL" id="TFY78348.1"/>
    </source>
</evidence>
<dbReference type="OrthoDB" id="2751409at2759"/>
<dbReference type="EMBL" id="SFCI01000697">
    <property type="protein sequence ID" value="TFY78348.1"/>
    <property type="molecule type" value="Genomic_DNA"/>
</dbReference>